<comment type="similarity">
    <text evidence="2">Belongs to the bacterial solute-binding protein SsuA/TauA family.</text>
</comment>
<dbReference type="InterPro" id="IPR001638">
    <property type="entry name" value="Solute-binding_3/MltF_N"/>
</dbReference>
<dbReference type="PANTHER" id="PTHR30024:SF47">
    <property type="entry name" value="TAURINE-BINDING PERIPLASMIC PROTEIN"/>
    <property type="match status" value="1"/>
</dbReference>
<dbReference type="GO" id="GO:0042597">
    <property type="term" value="C:periplasmic space"/>
    <property type="evidence" value="ECO:0007669"/>
    <property type="project" value="UniProtKB-SubCell"/>
</dbReference>
<evidence type="ECO:0000259" key="5">
    <source>
        <dbReference type="SMART" id="SM00062"/>
    </source>
</evidence>
<protein>
    <recommendedName>
        <fullName evidence="5">Solute-binding protein family 3/N-terminal domain-containing protein</fullName>
    </recommendedName>
</protein>
<gene>
    <name evidence="6" type="ORF">A3C05_04320</name>
</gene>
<reference evidence="6 7" key="1">
    <citation type="journal article" date="2016" name="Nat. Commun.">
        <title>Thousands of microbial genomes shed light on interconnected biogeochemical processes in an aquifer system.</title>
        <authorList>
            <person name="Anantharaman K."/>
            <person name="Brown C.T."/>
            <person name="Hug L.A."/>
            <person name="Sharon I."/>
            <person name="Castelle C.J."/>
            <person name="Probst A.J."/>
            <person name="Thomas B.C."/>
            <person name="Singh A."/>
            <person name="Wilkins M.J."/>
            <person name="Karaoz U."/>
            <person name="Brodie E.L."/>
            <person name="Williams K.H."/>
            <person name="Hubbard S.S."/>
            <person name="Banfield J.F."/>
        </authorList>
    </citation>
    <scope>NUCLEOTIDE SEQUENCE [LARGE SCALE GENOMIC DNA]</scope>
</reference>
<evidence type="ECO:0000313" key="7">
    <source>
        <dbReference type="Proteomes" id="UP000178743"/>
    </source>
</evidence>
<evidence type="ECO:0000256" key="1">
    <source>
        <dbReference type="ARBA" id="ARBA00004418"/>
    </source>
</evidence>
<accession>A0A1F5W6M6</accession>
<comment type="subcellular location">
    <subcellularLocation>
        <location evidence="1">Periplasm</location>
    </subcellularLocation>
</comment>
<proteinExistence type="inferred from homology"/>
<feature type="transmembrane region" description="Helical" evidence="4">
    <location>
        <begin position="6"/>
        <end position="24"/>
    </location>
</feature>
<dbReference type="Pfam" id="PF12974">
    <property type="entry name" value="Phosphonate-bd"/>
    <property type="match status" value="1"/>
</dbReference>
<keyword evidence="4" id="KW-1133">Transmembrane helix</keyword>
<name>A0A1F5W6M6_9BACT</name>
<dbReference type="SUPFAM" id="SSF53850">
    <property type="entry name" value="Periplasmic binding protein-like II"/>
    <property type="match status" value="1"/>
</dbReference>
<dbReference type="AlphaFoldDB" id="A0A1F5W6M6"/>
<evidence type="ECO:0000256" key="4">
    <source>
        <dbReference type="SAM" id="Phobius"/>
    </source>
</evidence>
<dbReference type="PANTHER" id="PTHR30024">
    <property type="entry name" value="ALIPHATIC SULFONATES-BINDING PROTEIN-RELATED"/>
    <property type="match status" value="1"/>
</dbReference>
<feature type="domain" description="Solute-binding protein family 3/N-terminal" evidence="5">
    <location>
        <begin position="37"/>
        <end position="258"/>
    </location>
</feature>
<evidence type="ECO:0000313" key="6">
    <source>
        <dbReference type="EMBL" id="OGF71283.1"/>
    </source>
</evidence>
<dbReference type="Proteomes" id="UP000178743">
    <property type="component" value="Unassembled WGS sequence"/>
</dbReference>
<keyword evidence="3" id="KW-0732">Signal</keyword>
<dbReference type="EMBL" id="MFHP01000033">
    <property type="protein sequence ID" value="OGF71283.1"/>
    <property type="molecule type" value="Genomic_DNA"/>
</dbReference>
<evidence type="ECO:0000256" key="3">
    <source>
        <dbReference type="ARBA" id="ARBA00022729"/>
    </source>
</evidence>
<dbReference type="Gene3D" id="3.40.190.10">
    <property type="entry name" value="Periplasmic binding protein-like II"/>
    <property type="match status" value="1"/>
</dbReference>
<keyword evidence="4" id="KW-0812">Transmembrane</keyword>
<dbReference type="SMART" id="SM00062">
    <property type="entry name" value="PBPb"/>
    <property type="match status" value="1"/>
</dbReference>
<evidence type="ECO:0000256" key="2">
    <source>
        <dbReference type="ARBA" id="ARBA00010742"/>
    </source>
</evidence>
<sequence>MINLKTSLLIAGAVVLLAAIFWLIPPNLWKKEPVKVQYQVAVGGANELRAQVIKKYGIDKKHGIDFEVVTTDPGELERRIANGESYLAEISPFTILAAKQKNINLLIIGPAVLYRYHALVSANSGITSIQGLKGKKIGTQPKVTAAYIATAIALKAGGIDVEKDVSVSFGNIPQTIAAVEKGEADAAMAAYPVAASLIASGKFKSAAALGDIWSEKEGGLVLPFVVIAANRDWYERNKDTAKKVVETILDAGRFIQERPSVISELADYLNKYNLNTPPIIALLEANSPKQLPNNYGEKEMRAFERYFAQAKELGFIPSNFPIEDYVVKPSELGL</sequence>
<organism evidence="6 7">
    <name type="scientific">Candidatus Giovannonibacteria bacterium RIFCSPHIGHO2_02_FULL_45_40</name>
    <dbReference type="NCBI Taxonomy" id="1798337"/>
    <lineage>
        <taxon>Bacteria</taxon>
        <taxon>Candidatus Giovannoniibacteriota</taxon>
    </lineage>
</organism>
<comment type="caution">
    <text evidence="6">The sequence shown here is derived from an EMBL/GenBank/DDBJ whole genome shotgun (WGS) entry which is preliminary data.</text>
</comment>
<keyword evidence="4" id="KW-0472">Membrane</keyword>